<keyword evidence="1" id="KW-1133">Transmembrane helix</keyword>
<protein>
    <submittedName>
        <fullName evidence="2">Uncharacterized protein</fullName>
    </submittedName>
</protein>
<reference evidence="2" key="1">
    <citation type="submission" date="2020-10" db="EMBL/GenBank/DDBJ databases">
        <title>Catharus ustulatus (Swainson's thrush) genome, bCatUst1, primary haplotype v2.</title>
        <authorList>
            <person name="Delmore K."/>
            <person name="Vafadar M."/>
            <person name="Formenti G."/>
            <person name="Chow W."/>
            <person name="Pelan S."/>
            <person name="Howe K."/>
            <person name="Rhie A."/>
            <person name="Mountcastle J."/>
            <person name="Haase B."/>
            <person name="Fedrigo O."/>
            <person name="Jarvis E.D."/>
        </authorList>
    </citation>
    <scope>NUCLEOTIDE SEQUENCE [LARGE SCALE GENOMIC DNA]</scope>
</reference>
<keyword evidence="1" id="KW-0812">Transmembrane</keyword>
<name>A0A8C3U5U9_CATUS</name>
<reference evidence="2" key="3">
    <citation type="submission" date="2025-09" db="UniProtKB">
        <authorList>
            <consortium name="Ensembl"/>
        </authorList>
    </citation>
    <scope>IDENTIFICATION</scope>
</reference>
<dbReference type="Ensembl" id="ENSCUST00005008721.1">
    <property type="protein sequence ID" value="ENSCUSP00005008368.1"/>
    <property type="gene ID" value="ENSCUSG00005005242.1"/>
</dbReference>
<evidence type="ECO:0000313" key="2">
    <source>
        <dbReference type="Ensembl" id="ENSCUSP00005008368.1"/>
    </source>
</evidence>
<keyword evidence="3" id="KW-1185">Reference proteome</keyword>
<organism evidence="2 3">
    <name type="scientific">Catharus ustulatus</name>
    <name type="common">Russet-backed thrush</name>
    <name type="synonym">Hylocichla ustulatus</name>
    <dbReference type="NCBI Taxonomy" id="91951"/>
    <lineage>
        <taxon>Eukaryota</taxon>
        <taxon>Metazoa</taxon>
        <taxon>Chordata</taxon>
        <taxon>Craniata</taxon>
        <taxon>Vertebrata</taxon>
        <taxon>Euteleostomi</taxon>
        <taxon>Archelosauria</taxon>
        <taxon>Archosauria</taxon>
        <taxon>Dinosauria</taxon>
        <taxon>Saurischia</taxon>
        <taxon>Theropoda</taxon>
        <taxon>Coelurosauria</taxon>
        <taxon>Aves</taxon>
        <taxon>Neognathae</taxon>
        <taxon>Neoaves</taxon>
        <taxon>Telluraves</taxon>
        <taxon>Australaves</taxon>
        <taxon>Passeriformes</taxon>
        <taxon>Turdidae</taxon>
        <taxon>Catharus</taxon>
    </lineage>
</organism>
<feature type="transmembrane region" description="Helical" evidence="1">
    <location>
        <begin position="7"/>
        <end position="27"/>
    </location>
</feature>
<keyword evidence="1" id="KW-0472">Membrane</keyword>
<dbReference type="Proteomes" id="UP000694563">
    <property type="component" value="Chromosome 3"/>
</dbReference>
<evidence type="ECO:0000313" key="3">
    <source>
        <dbReference type="Proteomes" id="UP000694563"/>
    </source>
</evidence>
<reference evidence="2" key="2">
    <citation type="submission" date="2025-08" db="UniProtKB">
        <authorList>
            <consortium name="Ensembl"/>
        </authorList>
    </citation>
    <scope>IDENTIFICATION</scope>
</reference>
<sequence>MHGECHLFCSYILLSPVFYFMALYASLPMKTGIKNACQLLGGYCTFWKCRSSTRPIGKCSRLCPWGCSCLPDIWGR</sequence>
<accession>A0A8C3U5U9</accession>
<evidence type="ECO:0000256" key="1">
    <source>
        <dbReference type="SAM" id="Phobius"/>
    </source>
</evidence>
<proteinExistence type="predicted"/>
<dbReference type="AlphaFoldDB" id="A0A8C3U5U9"/>